<dbReference type="RefSeq" id="WP_062004756.1">
    <property type="nucleotide sequence ID" value="NZ_CP012677.1"/>
</dbReference>
<evidence type="ECO:0000256" key="3">
    <source>
        <dbReference type="ARBA" id="ARBA00023136"/>
    </source>
</evidence>
<dbReference type="AlphaFoldDB" id="A0A0M4QWA8"/>
<dbReference type="KEGG" id="aaq:AOC05_00575"/>
<evidence type="ECO:0000256" key="2">
    <source>
        <dbReference type="ARBA" id="ARBA00022729"/>
    </source>
</evidence>
<evidence type="ECO:0000256" key="6">
    <source>
        <dbReference type="SAM" id="SignalP"/>
    </source>
</evidence>
<evidence type="ECO:0000256" key="4">
    <source>
        <dbReference type="ARBA" id="ARBA00023139"/>
    </source>
</evidence>
<accession>A0A0M4QWA8</accession>
<proteinExistence type="predicted"/>
<dbReference type="InterPro" id="IPR006059">
    <property type="entry name" value="SBP"/>
</dbReference>
<dbReference type="EMBL" id="CP012677">
    <property type="protein sequence ID" value="ALE91202.1"/>
    <property type="molecule type" value="Genomic_DNA"/>
</dbReference>
<evidence type="ECO:0000256" key="1">
    <source>
        <dbReference type="ARBA" id="ARBA00022475"/>
    </source>
</evidence>
<dbReference type="PANTHER" id="PTHR43649:SF33">
    <property type="entry name" value="POLYGALACTURONAN_RHAMNOGALACTURONAN-BINDING PROTEIN YTCQ"/>
    <property type="match status" value="1"/>
</dbReference>
<keyword evidence="8" id="KW-1185">Reference proteome</keyword>
<keyword evidence="1" id="KW-1003">Cell membrane</keyword>
<dbReference type="PANTHER" id="PTHR43649">
    <property type="entry name" value="ARABINOSE-BINDING PROTEIN-RELATED"/>
    <property type="match status" value="1"/>
</dbReference>
<name>A0A0M4QWA8_9MICC</name>
<dbReference type="SUPFAM" id="SSF53850">
    <property type="entry name" value="Periplasmic binding protein-like II"/>
    <property type="match status" value="1"/>
</dbReference>
<protein>
    <submittedName>
        <fullName evidence="7">Sugar ABC transporter substrate-binding protein</fullName>
    </submittedName>
</protein>
<dbReference type="InterPro" id="IPR050490">
    <property type="entry name" value="Bact_solute-bd_prot1"/>
</dbReference>
<feature type="chain" id="PRO_5039496912" evidence="6">
    <location>
        <begin position="24"/>
        <end position="436"/>
    </location>
</feature>
<dbReference type="Pfam" id="PF01547">
    <property type="entry name" value="SBP_bac_1"/>
    <property type="match status" value="1"/>
</dbReference>
<dbReference type="PROSITE" id="PS51257">
    <property type="entry name" value="PROKAR_LIPOPROTEIN"/>
    <property type="match status" value="1"/>
</dbReference>
<gene>
    <name evidence="7" type="ORF">AOC05_00575</name>
</gene>
<keyword evidence="3" id="KW-0472">Membrane</keyword>
<keyword evidence="5" id="KW-0449">Lipoprotein</keyword>
<sequence length="436" mass="46591">MKNTTKKAWTIAAAALAAGIALSGCSGSATIGSGASTGATTEKVTMDFWGWAPGYKEAIDLWNKQNPNTQVKFNQTPSGVKSYPKVFTAVQAGNAPCLAQIGYESLPNFVVQGAAQDISKYTKGMDSQFTPAGWKSVSIADGVYGIPVDTAPMALLYRKDLFEQYGITAPKTWEDYKADAAKVKAADPTVSLGYFSNDATFWAGVSRQAGASWFTLNKDSWGVHVNDAATKKVAAFWQSMIDDGSITSQESYTPALYKQMAEGKILSEPFGLWDTAVIAQNVPSTSGKWAVAPLPVWTDSPQTNADMGGSSTAILKGCKTPEAAVKFAQWMSTDPASVKELVSKGGLWPASVAGLSNPVVDQPVPFFGNSPIYAPFKDIAKNMKYDWQWGPVQTELNTEITNSLVKASKDNPIPTIIDGLQEKATSEIKAKGLTVK</sequence>
<evidence type="ECO:0000256" key="5">
    <source>
        <dbReference type="ARBA" id="ARBA00023288"/>
    </source>
</evidence>
<dbReference type="Gene3D" id="3.40.190.10">
    <property type="entry name" value="Periplasmic binding protein-like II"/>
    <property type="match status" value="1"/>
</dbReference>
<reference evidence="8" key="1">
    <citation type="submission" date="2015-09" db="EMBL/GenBank/DDBJ databases">
        <title>Complete genome of Arthrobacter alpinus strain R3.8.</title>
        <authorList>
            <person name="See-Too W.S."/>
            <person name="Chan K.G."/>
        </authorList>
    </citation>
    <scope>NUCLEOTIDE SEQUENCE [LARGE SCALE GENOMIC DNA]</scope>
    <source>
        <strain evidence="8">R3.8</strain>
    </source>
</reference>
<keyword evidence="2 6" id="KW-0732">Signal</keyword>
<evidence type="ECO:0000313" key="8">
    <source>
        <dbReference type="Proteomes" id="UP000062833"/>
    </source>
</evidence>
<organism evidence="7 8">
    <name type="scientific">Arthrobacter alpinus</name>
    <dbReference type="NCBI Taxonomy" id="656366"/>
    <lineage>
        <taxon>Bacteria</taxon>
        <taxon>Bacillati</taxon>
        <taxon>Actinomycetota</taxon>
        <taxon>Actinomycetes</taxon>
        <taxon>Micrococcales</taxon>
        <taxon>Micrococcaceae</taxon>
        <taxon>Arthrobacter</taxon>
    </lineage>
</organism>
<feature type="signal peptide" evidence="6">
    <location>
        <begin position="1"/>
        <end position="23"/>
    </location>
</feature>
<dbReference type="OrthoDB" id="2515046at2"/>
<dbReference type="PATRIC" id="fig|656366.3.peg.120"/>
<keyword evidence="4" id="KW-0564">Palmitate</keyword>
<evidence type="ECO:0000313" key="7">
    <source>
        <dbReference type="EMBL" id="ALE91202.1"/>
    </source>
</evidence>
<dbReference type="Proteomes" id="UP000062833">
    <property type="component" value="Chromosome"/>
</dbReference>